<evidence type="ECO:0000313" key="3">
    <source>
        <dbReference type="Proteomes" id="UP000032671"/>
    </source>
</evidence>
<keyword evidence="4" id="KW-1185">Reference proteome</keyword>
<evidence type="ECO:0000313" key="4">
    <source>
        <dbReference type="Proteomes" id="UP000321891"/>
    </source>
</evidence>
<protein>
    <submittedName>
        <fullName evidence="1">Uncharacterized protein</fullName>
    </submittedName>
</protein>
<reference evidence="2 4" key="2">
    <citation type="submission" date="2019-07" db="EMBL/GenBank/DDBJ databases">
        <title>Whole genome shotgun sequence of Acetobacter cibinongensis NBRC 16605.</title>
        <authorList>
            <person name="Hosoyama A."/>
            <person name="Uohara A."/>
            <person name="Ohji S."/>
            <person name="Ichikawa N."/>
        </authorList>
    </citation>
    <scope>NUCLEOTIDE SEQUENCE [LARGE SCALE GENOMIC DNA]</scope>
    <source>
        <strain evidence="2 4">NBRC 16605</strain>
    </source>
</reference>
<gene>
    <name evidence="1" type="ORF">Abci_019_020</name>
    <name evidence="2" type="ORF">ACI01nite_22900</name>
</gene>
<accession>A0A6N3STU6</accession>
<dbReference type="Proteomes" id="UP000321891">
    <property type="component" value="Unassembled WGS sequence"/>
</dbReference>
<dbReference type="EMBL" id="BAMV01000019">
    <property type="protein sequence ID" value="GAN61406.1"/>
    <property type="molecule type" value="Genomic_DNA"/>
</dbReference>
<evidence type="ECO:0000313" key="2">
    <source>
        <dbReference type="EMBL" id="GEL59688.1"/>
    </source>
</evidence>
<reference evidence="1 3" key="1">
    <citation type="submission" date="2012-11" db="EMBL/GenBank/DDBJ databases">
        <title>Whole genome sequence of Acetobacter cibinongensis 4H-1.</title>
        <authorList>
            <person name="Azuma Y."/>
            <person name="Higashiura N."/>
            <person name="Hirakawa H."/>
            <person name="Matsushita K."/>
        </authorList>
    </citation>
    <scope>NUCLEOTIDE SEQUENCE [LARGE SCALE GENOMIC DNA]</scope>
    <source>
        <strain evidence="1 3">4H-1</strain>
    </source>
</reference>
<dbReference type="EMBL" id="BJVU01000011">
    <property type="protein sequence ID" value="GEL59688.1"/>
    <property type="molecule type" value="Genomic_DNA"/>
</dbReference>
<name>A0A0D6N7D8_9PROT</name>
<evidence type="ECO:0000313" key="1">
    <source>
        <dbReference type="EMBL" id="GAN61406.1"/>
    </source>
</evidence>
<dbReference type="AlphaFoldDB" id="A0A0D6N7D8"/>
<proteinExistence type="predicted"/>
<dbReference type="Proteomes" id="UP000032671">
    <property type="component" value="Unassembled WGS sequence"/>
</dbReference>
<sequence length="108" mass="12010">MYKNKVSPFFLSKGLSMLPCAPPRFYSAVPPLCGSVEDWQRQCDADCRDIGAIAQQLRRTALTIHPLVQRLSCKNQPLAVLECCTTLAALAEELEQDDIPAIQDKSPY</sequence>
<organism evidence="1 3">
    <name type="scientific">Acetobacter cibinongensis</name>
    <dbReference type="NCBI Taxonomy" id="146475"/>
    <lineage>
        <taxon>Bacteria</taxon>
        <taxon>Pseudomonadati</taxon>
        <taxon>Pseudomonadota</taxon>
        <taxon>Alphaproteobacteria</taxon>
        <taxon>Acetobacterales</taxon>
        <taxon>Acetobacteraceae</taxon>
        <taxon>Acetobacter</taxon>
    </lineage>
</organism>
<dbReference type="STRING" id="1231339.Abci_019_020"/>
<comment type="caution">
    <text evidence="1">The sequence shown here is derived from an EMBL/GenBank/DDBJ whole genome shotgun (WGS) entry which is preliminary data.</text>
</comment>
<accession>A0A0D6N7D8</accession>